<dbReference type="Proteomes" id="UP000325516">
    <property type="component" value="Chromosome"/>
</dbReference>
<reference evidence="2" key="1">
    <citation type="submission" date="2019-09" db="EMBL/GenBank/DDBJ databases">
        <title>Mumia zhuanghuii sp. nov. isolated from the intestinal contents of plateau pika (Ochotona curzoniae) in the Qinghai-Tibet plateau of China.</title>
        <authorList>
            <person name="Tian Z."/>
        </authorList>
    </citation>
    <scope>NUCLEOTIDE SEQUENCE [LARGE SCALE GENOMIC DNA]</scope>
    <source>
        <strain evidence="2">L-031</strain>
    </source>
</reference>
<dbReference type="Gene3D" id="3.20.20.150">
    <property type="entry name" value="Divalent-metal-dependent TIM barrel enzymes"/>
    <property type="match status" value="1"/>
</dbReference>
<name>A0A5J6L743_9MICO</name>
<gene>
    <name evidence="1" type="ORF">F6J85_16430</name>
</gene>
<sequence>MAAQAFEFVGLSGSDHLGIHLGTFHMAIEEADMSEAIRLAFPKLRYLELGQSGRGQLSTGAVDVVGIVAHAVDDGYAGCWGVEAFSRPALSPQGGPT</sequence>
<protein>
    <recommendedName>
        <fullName evidence="3">Xylose isomerase-like TIM barrel domain-containing protein</fullName>
    </recommendedName>
</protein>
<evidence type="ECO:0000313" key="2">
    <source>
        <dbReference type="Proteomes" id="UP000325516"/>
    </source>
</evidence>
<dbReference type="AlphaFoldDB" id="A0A5J6L743"/>
<proteinExistence type="predicted"/>
<keyword evidence="2" id="KW-1185">Reference proteome</keyword>
<dbReference type="InterPro" id="IPR036237">
    <property type="entry name" value="Xyl_isomerase-like_sf"/>
</dbReference>
<dbReference type="RefSeq" id="WP_150926698.1">
    <property type="nucleotide sequence ID" value="NZ_CP044232.1"/>
</dbReference>
<dbReference type="KEGG" id="mlz:F6J85_16430"/>
<evidence type="ECO:0000313" key="1">
    <source>
        <dbReference type="EMBL" id="QEW04509.1"/>
    </source>
</evidence>
<accession>A0A5J6L743</accession>
<dbReference type="SUPFAM" id="SSF51658">
    <property type="entry name" value="Xylose isomerase-like"/>
    <property type="match status" value="1"/>
</dbReference>
<organism evidence="1 2">
    <name type="scientific">Microbacterium lushaniae</name>
    <dbReference type="NCBI Taxonomy" id="2614639"/>
    <lineage>
        <taxon>Bacteria</taxon>
        <taxon>Bacillati</taxon>
        <taxon>Actinomycetota</taxon>
        <taxon>Actinomycetes</taxon>
        <taxon>Micrococcales</taxon>
        <taxon>Microbacteriaceae</taxon>
        <taxon>Microbacterium</taxon>
    </lineage>
</organism>
<dbReference type="EMBL" id="CP044232">
    <property type="protein sequence ID" value="QEW04509.1"/>
    <property type="molecule type" value="Genomic_DNA"/>
</dbReference>
<evidence type="ECO:0008006" key="3">
    <source>
        <dbReference type="Google" id="ProtNLM"/>
    </source>
</evidence>